<dbReference type="AlphaFoldDB" id="A0A409WH85"/>
<feature type="region of interest" description="Disordered" evidence="1">
    <location>
        <begin position="90"/>
        <end position="145"/>
    </location>
</feature>
<feature type="compositionally biased region" description="Polar residues" evidence="1">
    <location>
        <begin position="32"/>
        <end position="41"/>
    </location>
</feature>
<feature type="compositionally biased region" description="Low complexity" evidence="1">
    <location>
        <begin position="12"/>
        <end position="31"/>
    </location>
</feature>
<dbReference type="InParanoid" id="A0A409WH85"/>
<reference evidence="2 3" key="1">
    <citation type="journal article" date="2018" name="Evol. Lett.">
        <title>Horizontal gene cluster transfer increased hallucinogenic mushroom diversity.</title>
        <authorList>
            <person name="Reynolds H.T."/>
            <person name="Vijayakumar V."/>
            <person name="Gluck-Thaler E."/>
            <person name="Korotkin H.B."/>
            <person name="Matheny P.B."/>
            <person name="Slot J.C."/>
        </authorList>
    </citation>
    <scope>NUCLEOTIDE SEQUENCE [LARGE SCALE GENOMIC DNA]</scope>
    <source>
        <strain evidence="2 3">2631</strain>
    </source>
</reference>
<sequence length="145" mass="15171">MANEGTSHDHPSTPSSSSSPAPNASTPTFTSIVNASPSTTHPLPPPASHRTTATNKIDKLATEHPLMYWFVSNIINVHCLDARLGCAFGPLSSVNRSKVSGVDKDKDSKGEGAVDATSANDSDGGRDINSSNPHPHLNVIERSSS</sequence>
<evidence type="ECO:0000256" key="1">
    <source>
        <dbReference type="SAM" id="MobiDB-lite"/>
    </source>
</evidence>
<comment type="caution">
    <text evidence="2">The sequence shown here is derived from an EMBL/GenBank/DDBJ whole genome shotgun (WGS) entry which is preliminary data.</text>
</comment>
<accession>A0A409WH85</accession>
<evidence type="ECO:0000313" key="2">
    <source>
        <dbReference type="EMBL" id="PPQ77859.1"/>
    </source>
</evidence>
<name>A0A409WH85_PSICY</name>
<proteinExistence type="predicted"/>
<dbReference type="Proteomes" id="UP000283269">
    <property type="component" value="Unassembled WGS sequence"/>
</dbReference>
<evidence type="ECO:0000313" key="3">
    <source>
        <dbReference type="Proteomes" id="UP000283269"/>
    </source>
</evidence>
<organism evidence="2 3">
    <name type="scientific">Psilocybe cyanescens</name>
    <dbReference type="NCBI Taxonomy" id="93625"/>
    <lineage>
        <taxon>Eukaryota</taxon>
        <taxon>Fungi</taxon>
        <taxon>Dikarya</taxon>
        <taxon>Basidiomycota</taxon>
        <taxon>Agaricomycotina</taxon>
        <taxon>Agaricomycetes</taxon>
        <taxon>Agaricomycetidae</taxon>
        <taxon>Agaricales</taxon>
        <taxon>Agaricineae</taxon>
        <taxon>Strophariaceae</taxon>
        <taxon>Psilocybe</taxon>
    </lineage>
</organism>
<feature type="region of interest" description="Disordered" evidence="1">
    <location>
        <begin position="1"/>
        <end position="56"/>
    </location>
</feature>
<gene>
    <name evidence="2" type="ORF">CVT25_015354</name>
</gene>
<feature type="compositionally biased region" description="Basic and acidic residues" evidence="1">
    <location>
        <begin position="101"/>
        <end position="112"/>
    </location>
</feature>
<dbReference type="OrthoDB" id="10570784at2759"/>
<feature type="compositionally biased region" description="Basic and acidic residues" evidence="1">
    <location>
        <begin position="1"/>
        <end position="11"/>
    </location>
</feature>
<protein>
    <submittedName>
        <fullName evidence="2">Uncharacterized protein</fullName>
    </submittedName>
</protein>
<dbReference type="EMBL" id="NHYD01003433">
    <property type="protein sequence ID" value="PPQ77859.1"/>
    <property type="molecule type" value="Genomic_DNA"/>
</dbReference>
<keyword evidence="3" id="KW-1185">Reference proteome</keyword>